<sequence length="100" mass="11233">VHAVSARYVVKCGDDTFVRLDSIITEVNKVQSARSLHIGNINFHHRPLRHGKWAVTYEEWPEVYPQYANGPGYVISSDIAGAIVSEFRDQKLSVIKGHEG</sequence>
<reference evidence="14 15" key="2">
    <citation type="submission" date="2018-04" db="EMBL/GenBank/DDBJ databases">
        <title>OglaRS2 (Oryza glaberrima Reference Sequence Version 2).</title>
        <authorList>
            <person name="Zhang J."/>
            <person name="Kudrna D."/>
            <person name="Lee S."/>
            <person name="Talag J."/>
            <person name="Rajasekar S."/>
            <person name="Wing R.A."/>
        </authorList>
    </citation>
    <scope>NUCLEOTIDE SEQUENCE [LARGE SCALE GENOMIC DNA]</scope>
    <source>
        <strain evidence="14 15">cv. IRGC 96717</strain>
    </source>
</reference>
<dbReference type="PANTHER" id="PTHR11214">
    <property type="entry name" value="BETA-1,3-N-ACETYLGLUCOSAMINYLTRANSFERASE"/>
    <property type="match status" value="1"/>
</dbReference>
<evidence type="ECO:0000256" key="3">
    <source>
        <dbReference type="ARBA" id="ARBA00004922"/>
    </source>
</evidence>
<dbReference type="GO" id="GO:0000139">
    <property type="term" value="C:Golgi membrane"/>
    <property type="evidence" value="ECO:0007669"/>
    <property type="project" value="UniProtKB-SubCell"/>
</dbReference>
<evidence type="ECO:0000256" key="4">
    <source>
        <dbReference type="ARBA" id="ARBA00008661"/>
    </source>
</evidence>
<keyword evidence="9" id="KW-1133">Transmembrane helix</keyword>
<comment type="cofactor">
    <cofactor evidence="1 13">
        <name>Mn(2+)</name>
        <dbReference type="ChEBI" id="CHEBI:29035"/>
    </cofactor>
</comment>
<evidence type="ECO:0000256" key="2">
    <source>
        <dbReference type="ARBA" id="ARBA00004323"/>
    </source>
</evidence>
<keyword evidence="8" id="KW-0735">Signal-anchor</keyword>
<evidence type="ECO:0000256" key="6">
    <source>
        <dbReference type="ARBA" id="ARBA00022679"/>
    </source>
</evidence>
<protein>
    <recommendedName>
        <fullName evidence="13">Hexosyltransferase</fullName>
        <ecNumber evidence="13">2.4.1.-</ecNumber>
    </recommendedName>
</protein>
<keyword evidence="11" id="KW-0472">Membrane</keyword>
<keyword evidence="15" id="KW-1185">Reference proteome</keyword>
<evidence type="ECO:0000256" key="8">
    <source>
        <dbReference type="ARBA" id="ARBA00022968"/>
    </source>
</evidence>
<evidence type="ECO:0000256" key="10">
    <source>
        <dbReference type="ARBA" id="ARBA00023034"/>
    </source>
</evidence>
<evidence type="ECO:0000313" key="14">
    <source>
        <dbReference type="EnsemblPlants" id="ORGLA12G0117800.1"/>
    </source>
</evidence>
<dbReference type="PANTHER" id="PTHR11214:SF105">
    <property type="entry name" value="HEXOSYLTRANSFERASE"/>
    <property type="match status" value="1"/>
</dbReference>
<evidence type="ECO:0000256" key="11">
    <source>
        <dbReference type="ARBA" id="ARBA00023136"/>
    </source>
</evidence>
<evidence type="ECO:0000313" key="15">
    <source>
        <dbReference type="Proteomes" id="UP000007306"/>
    </source>
</evidence>
<keyword evidence="5 13" id="KW-0328">Glycosyltransferase</keyword>
<dbReference type="Pfam" id="PF01762">
    <property type="entry name" value="Galactosyl_T"/>
    <property type="match status" value="1"/>
</dbReference>
<dbReference type="OMA" id="EWTEDIY"/>
<proteinExistence type="inferred from homology"/>
<dbReference type="Proteomes" id="UP000007306">
    <property type="component" value="Chromosome 12"/>
</dbReference>
<dbReference type="UniPathway" id="UPA00378"/>
<dbReference type="Gene3D" id="3.90.550.50">
    <property type="match status" value="1"/>
</dbReference>
<dbReference type="EnsemblPlants" id="ORGLA12G0117800.1">
    <property type="protein sequence ID" value="ORGLA12G0117800.1"/>
    <property type="gene ID" value="ORGLA12G0117800"/>
</dbReference>
<dbReference type="AlphaFoldDB" id="I1R6M2"/>
<evidence type="ECO:0000256" key="12">
    <source>
        <dbReference type="ARBA" id="ARBA00023211"/>
    </source>
</evidence>
<evidence type="ECO:0000256" key="7">
    <source>
        <dbReference type="ARBA" id="ARBA00022692"/>
    </source>
</evidence>
<reference evidence="14" key="1">
    <citation type="submission" date="2015-06" db="UniProtKB">
        <authorList>
            <consortium name="EnsemblPlants"/>
        </authorList>
    </citation>
    <scope>IDENTIFICATION</scope>
</reference>
<name>I1R6M2_ORYGL</name>
<dbReference type="STRING" id="4538.I1R6M2"/>
<keyword evidence="6" id="KW-0808">Transferase</keyword>
<evidence type="ECO:0000256" key="5">
    <source>
        <dbReference type="ARBA" id="ARBA00022676"/>
    </source>
</evidence>
<dbReference type="EC" id="2.4.1.-" evidence="13"/>
<organism evidence="14 15">
    <name type="scientific">Oryza glaberrima</name>
    <name type="common">African rice</name>
    <dbReference type="NCBI Taxonomy" id="4538"/>
    <lineage>
        <taxon>Eukaryota</taxon>
        <taxon>Viridiplantae</taxon>
        <taxon>Streptophyta</taxon>
        <taxon>Embryophyta</taxon>
        <taxon>Tracheophyta</taxon>
        <taxon>Spermatophyta</taxon>
        <taxon>Magnoliopsida</taxon>
        <taxon>Liliopsida</taxon>
        <taxon>Poales</taxon>
        <taxon>Poaceae</taxon>
        <taxon>BOP clade</taxon>
        <taxon>Oryzoideae</taxon>
        <taxon>Oryzeae</taxon>
        <taxon>Oryzinae</taxon>
        <taxon>Oryza</taxon>
    </lineage>
</organism>
<keyword evidence="12 13" id="KW-0464">Manganese</keyword>
<dbReference type="Gramene" id="ORGLA12G0117800.1">
    <property type="protein sequence ID" value="ORGLA12G0117800.1"/>
    <property type="gene ID" value="ORGLA12G0117800"/>
</dbReference>
<dbReference type="eggNOG" id="KOG2287">
    <property type="taxonomic scope" value="Eukaryota"/>
</dbReference>
<evidence type="ECO:0000256" key="1">
    <source>
        <dbReference type="ARBA" id="ARBA00001936"/>
    </source>
</evidence>
<comment type="subcellular location">
    <subcellularLocation>
        <location evidence="2 13">Golgi apparatus membrane</location>
        <topology evidence="2 13">Single-pass type II membrane protein</topology>
    </subcellularLocation>
</comment>
<evidence type="ECO:0000256" key="9">
    <source>
        <dbReference type="ARBA" id="ARBA00022989"/>
    </source>
</evidence>
<dbReference type="InterPro" id="IPR002659">
    <property type="entry name" value="Glyco_trans_31"/>
</dbReference>
<accession>I1R6M2</accession>
<dbReference type="HOGENOM" id="CLU_2313352_0_0_1"/>
<keyword evidence="10 13" id="KW-0333">Golgi apparatus</keyword>
<keyword evidence="7" id="KW-0812">Transmembrane</keyword>
<comment type="pathway">
    <text evidence="3">Protein modification; protein glycosylation.</text>
</comment>
<evidence type="ECO:0000256" key="13">
    <source>
        <dbReference type="RuleBase" id="RU363063"/>
    </source>
</evidence>
<comment type="similarity">
    <text evidence="4 13">Belongs to the glycosyltransferase 31 family.</text>
</comment>
<dbReference type="GO" id="GO:1990714">
    <property type="term" value="F:hydroxyproline O-galactosyltransferase activity"/>
    <property type="evidence" value="ECO:0007669"/>
    <property type="project" value="TreeGrafter"/>
</dbReference>